<gene>
    <name evidence="7" type="ORF">HERI1096_LOCUS18043</name>
</gene>
<comment type="cofactor">
    <cofactor evidence="1">
        <name>L-ascorbate</name>
        <dbReference type="ChEBI" id="CHEBI:38290"/>
    </cofactor>
</comment>
<evidence type="ECO:0000313" key="7">
    <source>
        <dbReference type="EMBL" id="CAE0117344.1"/>
    </source>
</evidence>
<organism evidence="7">
    <name type="scientific">Haptolina ericina</name>
    <dbReference type="NCBI Taxonomy" id="156174"/>
    <lineage>
        <taxon>Eukaryota</taxon>
        <taxon>Haptista</taxon>
        <taxon>Haptophyta</taxon>
        <taxon>Prymnesiophyceae</taxon>
        <taxon>Prymnesiales</taxon>
        <taxon>Prymnesiaceae</taxon>
        <taxon>Haptolina</taxon>
    </lineage>
</organism>
<keyword evidence="5" id="KW-0408">Iron</keyword>
<evidence type="ECO:0000256" key="5">
    <source>
        <dbReference type="ARBA" id="ARBA00023004"/>
    </source>
</evidence>
<evidence type="ECO:0000256" key="3">
    <source>
        <dbReference type="ARBA" id="ARBA00022964"/>
    </source>
</evidence>
<dbReference type="GO" id="GO:0016705">
    <property type="term" value="F:oxidoreductase activity, acting on paired donors, with incorporation or reduction of molecular oxygen"/>
    <property type="evidence" value="ECO:0007669"/>
    <property type="project" value="InterPro"/>
</dbReference>
<dbReference type="EMBL" id="HBHX01032407">
    <property type="protein sequence ID" value="CAE0117344.1"/>
    <property type="molecule type" value="Transcribed_RNA"/>
</dbReference>
<keyword evidence="4" id="KW-0560">Oxidoreductase</keyword>
<proteinExistence type="predicted"/>
<dbReference type="GO" id="GO:0031418">
    <property type="term" value="F:L-ascorbic acid binding"/>
    <property type="evidence" value="ECO:0007669"/>
    <property type="project" value="InterPro"/>
</dbReference>
<dbReference type="InterPro" id="IPR006620">
    <property type="entry name" value="Pro_4_hyd_alph"/>
</dbReference>
<evidence type="ECO:0000256" key="1">
    <source>
        <dbReference type="ARBA" id="ARBA00001961"/>
    </source>
</evidence>
<dbReference type="SMART" id="SM00702">
    <property type="entry name" value="P4Hc"/>
    <property type="match status" value="1"/>
</dbReference>
<keyword evidence="2" id="KW-0479">Metal-binding</keyword>
<dbReference type="GO" id="GO:0005506">
    <property type="term" value="F:iron ion binding"/>
    <property type="evidence" value="ECO:0007669"/>
    <property type="project" value="InterPro"/>
</dbReference>
<sequence>MLPMERRMAIRVRMWLYGRCRRSIIRRSPRASLAARWQALEWLASRPPPDWLLRKLAGLIELGLRTRRSLRRAAAIALIYLTRGQLPQEGRLQEAHARGLALSLPRRLATPHVVASLLSVEECARIVAEAEAHGAASGWGSLHRRYPTVDLPLHALPSGVALTEVMRARALPHFERCFGHGYGPPETLRFRDLFVAKYDAETENAQRGLSGHVDASLLSLVLQLSAADSFDGGGTFFEHCEQLIQPGQGGAVLFLGKVYHAAKPITRGRRYVLVALLDRTLPVP</sequence>
<dbReference type="PROSITE" id="PS51471">
    <property type="entry name" value="FE2OG_OXY"/>
    <property type="match status" value="1"/>
</dbReference>
<dbReference type="GO" id="GO:0051213">
    <property type="term" value="F:dioxygenase activity"/>
    <property type="evidence" value="ECO:0007669"/>
    <property type="project" value="UniProtKB-KW"/>
</dbReference>
<feature type="domain" description="Fe2OG dioxygenase" evidence="6">
    <location>
        <begin position="189"/>
        <end position="279"/>
    </location>
</feature>
<protein>
    <recommendedName>
        <fullName evidence="6">Fe2OG dioxygenase domain-containing protein</fullName>
    </recommendedName>
</protein>
<evidence type="ECO:0000256" key="2">
    <source>
        <dbReference type="ARBA" id="ARBA00022723"/>
    </source>
</evidence>
<name>A0A7S3EZB6_9EUKA</name>
<reference evidence="7" key="1">
    <citation type="submission" date="2021-01" db="EMBL/GenBank/DDBJ databases">
        <authorList>
            <person name="Corre E."/>
            <person name="Pelletier E."/>
            <person name="Niang G."/>
            <person name="Scheremetjew M."/>
            <person name="Finn R."/>
            <person name="Kale V."/>
            <person name="Holt S."/>
            <person name="Cochrane G."/>
            <person name="Meng A."/>
            <person name="Brown T."/>
            <person name="Cohen L."/>
        </authorList>
    </citation>
    <scope>NUCLEOTIDE SEQUENCE</scope>
    <source>
        <strain evidence="7">CCMP281</strain>
    </source>
</reference>
<accession>A0A7S3EZB6</accession>
<evidence type="ECO:0000259" key="6">
    <source>
        <dbReference type="PROSITE" id="PS51471"/>
    </source>
</evidence>
<dbReference type="AlphaFoldDB" id="A0A7S3EZB6"/>
<dbReference type="InterPro" id="IPR005123">
    <property type="entry name" value="Oxoglu/Fe-dep_dioxygenase_dom"/>
</dbReference>
<keyword evidence="3" id="KW-0223">Dioxygenase</keyword>
<dbReference type="Gene3D" id="2.60.120.620">
    <property type="entry name" value="q2cbj1_9rhob like domain"/>
    <property type="match status" value="1"/>
</dbReference>
<evidence type="ECO:0000256" key="4">
    <source>
        <dbReference type="ARBA" id="ARBA00023002"/>
    </source>
</evidence>